<keyword evidence="3" id="KW-0479">Metal-binding</keyword>
<dbReference type="PANTHER" id="PTHR19372">
    <property type="entry name" value="SULFITE REDUCTASE"/>
    <property type="match status" value="1"/>
</dbReference>
<organism evidence="10 11">
    <name type="scientific">Salinactinospora qingdaonensis</name>
    <dbReference type="NCBI Taxonomy" id="702744"/>
    <lineage>
        <taxon>Bacteria</taxon>
        <taxon>Bacillati</taxon>
        <taxon>Actinomycetota</taxon>
        <taxon>Actinomycetes</taxon>
        <taxon>Streptosporangiales</taxon>
        <taxon>Nocardiopsidaceae</taxon>
        <taxon>Salinactinospora</taxon>
    </lineage>
</organism>
<evidence type="ECO:0000256" key="2">
    <source>
        <dbReference type="ARBA" id="ARBA00022505"/>
    </source>
</evidence>
<feature type="domain" description="Moybdenum cofactor oxidoreductase dimerisation" evidence="9">
    <location>
        <begin position="435"/>
        <end position="527"/>
    </location>
</feature>
<feature type="region of interest" description="Disordered" evidence="5">
    <location>
        <begin position="517"/>
        <end position="548"/>
    </location>
</feature>
<keyword evidence="6" id="KW-0812">Transmembrane</keyword>
<feature type="compositionally biased region" description="Low complexity" evidence="5">
    <location>
        <begin position="522"/>
        <end position="539"/>
    </location>
</feature>
<evidence type="ECO:0000256" key="4">
    <source>
        <dbReference type="ARBA" id="ARBA00023002"/>
    </source>
</evidence>
<dbReference type="RefSeq" id="WP_344967018.1">
    <property type="nucleotide sequence ID" value="NZ_BAABDD010000002.1"/>
</dbReference>
<comment type="cofactor">
    <cofactor evidence="1">
        <name>Mo-molybdopterin</name>
        <dbReference type="ChEBI" id="CHEBI:71302"/>
    </cofactor>
</comment>
<keyword evidence="6" id="KW-0472">Membrane</keyword>
<keyword evidence="6" id="KW-1133">Transmembrane helix</keyword>
<dbReference type="SUPFAM" id="SSF81296">
    <property type="entry name" value="E set domains"/>
    <property type="match status" value="1"/>
</dbReference>
<dbReference type="PRINTS" id="PR00407">
    <property type="entry name" value="EUMOPTERIN"/>
</dbReference>
<dbReference type="Gene3D" id="2.60.40.650">
    <property type="match status" value="1"/>
</dbReference>
<dbReference type="InterPro" id="IPR036374">
    <property type="entry name" value="OxRdtase_Mopterin-bd_sf"/>
</dbReference>
<feature type="transmembrane region" description="Helical" evidence="6">
    <location>
        <begin position="98"/>
        <end position="116"/>
    </location>
</feature>
<evidence type="ECO:0000313" key="10">
    <source>
        <dbReference type="EMBL" id="GAA3728186.1"/>
    </source>
</evidence>
<feature type="region of interest" description="Disordered" evidence="5">
    <location>
        <begin position="153"/>
        <end position="180"/>
    </location>
</feature>
<feature type="compositionally biased region" description="Low complexity" evidence="5">
    <location>
        <begin position="156"/>
        <end position="174"/>
    </location>
</feature>
<evidence type="ECO:0000313" key="11">
    <source>
        <dbReference type="Proteomes" id="UP001500908"/>
    </source>
</evidence>
<dbReference type="Gene3D" id="3.90.420.10">
    <property type="entry name" value="Oxidoreductase, molybdopterin-binding domain"/>
    <property type="match status" value="1"/>
</dbReference>
<accession>A0ABP7EZ39</accession>
<evidence type="ECO:0000259" key="9">
    <source>
        <dbReference type="Pfam" id="PF03404"/>
    </source>
</evidence>
<evidence type="ECO:0000256" key="1">
    <source>
        <dbReference type="ARBA" id="ARBA00001924"/>
    </source>
</evidence>
<dbReference type="InterPro" id="IPR008335">
    <property type="entry name" value="Mopterin_OxRdtase_euk"/>
</dbReference>
<comment type="caution">
    <text evidence="10">The sequence shown here is derived from an EMBL/GenBank/DDBJ whole genome shotgun (WGS) entry which is preliminary data.</text>
</comment>
<evidence type="ECO:0000259" key="8">
    <source>
        <dbReference type="Pfam" id="PF00174"/>
    </source>
</evidence>
<keyword evidence="4" id="KW-0560">Oxidoreductase</keyword>
<feature type="domain" description="Oxidoreductase molybdopterin-binding" evidence="8">
    <location>
        <begin position="265"/>
        <end position="424"/>
    </location>
</feature>
<protein>
    <submittedName>
        <fullName evidence="10">Sulfite oxidase</fullName>
    </submittedName>
</protein>
<dbReference type="EMBL" id="BAABDD010000002">
    <property type="protein sequence ID" value="GAA3728186.1"/>
    <property type="molecule type" value="Genomic_DNA"/>
</dbReference>
<dbReference type="PANTHER" id="PTHR19372:SF7">
    <property type="entry name" value="SULFITE OXIDASE, MITOCHONDRIAL"/>
    <property type="match status" value="1"/>
</dbReference>
<feature type="transmembrane region" description="Helical" evidence="6">
    <location>
        <begin position="128"/>
        <end position="145"/>
    </location>
</feature>
<keyword evidence="7" id="KW-0732">Signal</keyword>
<reference evidence="11" key="1">
    <citation type="journal article" date="2019" name="Int. J. Syst. Evol. Microbiol.">
        <title>The Global Catalogue of Microorganisms (GCM) 10K type strain sequencing project: providing services to taxonomists for standard genome sequencing and annotation.</title>
        <authorList>
            <consortium name="The Broad Institute Genomics Platform"/>
            <consortium name="The Broad Institute Genome Sequencing Center for Infectious Disease"/>
            <person name="Wu L."/>
            <person name="Ma J."/>
        </authorList>
    </citation>
    <scope>NUCLEOTIDE SEQUENCE [LARGE SCALE GENOMIC DNA]</scope>
    <source>
        <strain evidence="11">JCM 17137</strain>
    </source>
</reference>
<dbReference type="Pfam" id="PF03404">
    <property type="entry name" value="Mo-co_dimer"/>
    <property type="match status" value="1"/>
</dbReference>
<sequence>MTITKRSPGRLIDALSGLLAAGSALATAELAAAWINPQAAPLIAVGGAVIDAVPRPLKELAVSVFGTADKPLLLGGMAVVLAAFAAGIGVLARRNWTVGWLGIAALSLLGAAAALARPDSALLDALPAALGGFVAMGVLQALLAVSRPRLAPTPDAPVAATSEEAEASEPATSELPQQPSAAETFNRRGFVALASTAAALSAAGGVTGRWLAASSGGTAASQAAVRLPRPASPAAAVPDGADLEIAGLAPFFSANEDFYRIDTALATPRIDATTWRLRIHGRGVNERTYTYADLLAREDIVERDVTLACVSNPVGGDYVDNARWIGIPLEALLREAGIRPPREGGPADQLVSRSSDGMTIGTPVDDVMDGRDAMLALGMNGKPLPVEHGFPVRMVVPGLYGYVSACKWLVEMELTTFDAFDAYWVPRGWAAQAPIKTQSRIDTPRQGDSVSLDSGTTVPIAGVAWAQNVGIDRVEVSVDGGPWQQARLAAEDTADTWRQWVFDWPAEPGSHELRVRATDRSGQTQTADTAPPAPDGATGYHTVNVTVT</sequence>
<evidence type="ECO:0000256" key="3">
    <source>
        <dbReference type="ARBA" id="ARBA00022723"/>
    </source>
</evidence>
<evidence type="ECO:0000256" key="5">
    <source>
        <dbReference type="SAM" id="MobiDB-lite"/>
    </source>
</evidence>
<feature type="signal peptide" evidence="7">
    <location>
        <begin position="1"/>
        <end position="26"/>
    </location>
</feature>
<dbReference type="SUPFAM" id="SSF56524">
    <property type="entry name" value="Oxidoreductase molybdopterin-binding domain"/>
    <property type="match status" value="1"/>
</dbReference>
<keyword evidence="11" id="KW-1185">Reference proteome</keyword>
<proteinExistence type="predicted"/>
<evidence type="ECO:0000256" key="7">
    <source>
        <dbReference type="SAM" id="SignalP"/>
    </source>
</evidence>
<feature type="chain" id="PRO_5045392429" evidence="7">
    <location>
        <begin position="27"/>
        <end position="548"/>
    </location>
</feature>
<feature type="transmembrane region" description="Helical" evidence="6">
    <location>
        <begin position="72"/>
        <end position="91"/>
    </location>
</feature>
<name>A0ABP7EZ39_9ACTN</name>
<evidence type="ECO:0000256" key="6">
    <source>
        <dbReference type="SAM" id="Phobius"/>
    </source>
</evidence>
<dbReference type="Proteomes" id="UP001500908">
    <property type="component" value="Unassembled WGS sequence"/>
</dbReference>
<dbReference type="InterPro" id="IPR000572">
    <property type="entry name" value="OxRdtase_Mopterin-bd_dom"/>
</dbReference>
<gene>
    <name evidence="10" type="ORF">GCM10022402_06110</name>
</gene>
<dbReference type="InterPro" id="IPR005066">
    <property type="entry name" value="MoCF_OxRdtse_dimer"/>
</dbReference>
<dbReference type="Pfam" id="PF00174">
    <property type="entry name" value="Oxidored_molyb"/>
    <property type="match status" value="1"/>
</dbReference>
<keyword evidence="2" id="KW-0500">Molybdenum</keyword>
<dbReference type="InterPro" id="IPR014756">
    <property type="entry name" value="Ig_E-set"/>
</dbReference>